<dbReference type="InterPro" id="IPR036390">
    <property type="entry name" value="WH_DNA-bd_sf"/>
</dbReference>
<dbReference type="SUPFAM" id="SSF55874">
    <property type="entry name" value="ATPase domain of HSP90 chaperone/DNA topoisomerase II/histidine kinase"/>
    <property type="match status" value="1"/>
</dbReference>
<dbReference type="InterPro" id="IPR036890">
    <property type="entry name" value="HATPase_C_sf"/>
</dbReference>
<feature type="domain" description="DUF4325" evidence="1">
    <location>
        <begin position="273"/>
        <end position="328"/>
    </location>
</feature>
<evidence type="ECO:0000313" key="2">
    <source>
        <dbReference type="EMBL" id="SKA63308.1"/>
    </source>
</evidence>
<dbReference type="STRING" id="39495.SAMN02745111_00798"/>
<accession>A0A1T4VEJ5</accession>
<organism evidence="2 3">
    <name type="scientific">Eubacterium uniforme</name>
    <dbReference type="NCBI Taxonomy" id="39495"/>
    <lineage>
        <taxon>Bacteria</taxon>
        <taxon>Bacillati</taxon>
        <taxon>Bacillota</taxon>
        <taxon>Clostridia</taxon>
        <taxon>Eubacteriales</taxon>
        <taxon>Eubacteriaceae</taxon>
        <taxon>Eubacterium</taxon>
    </lineage>
</organism>
<dbReference type="AlphaFoldDB" id="A0A1T4VEJ5"/>
<dbReference type="RefSeq" id="WP_078765679.1">
    <property type="nucleotide sequence ID" value="NZ_FUXZ01000004.1"/>
</dbReference>
<sequence>MRFTETKKNAIKNYLLEKIEQKEEGITKKVADNFNINQNTVHTYINELINEGIIKREKRDVYSLTGERKKYILSRKAGEIEEELYTFDKYVKPVVGEFSDNTYKIWEYAFGEMFNNVIDHSEAEKCVIIINKDAVKTSIWIADDGIGIFEHIKDFFKLKTIEDAVNELFKGKITTKKEYHSGEGIFFTSRIMDEFLIISSGKLFHVDKYDESILLDNPIKNEKGTALYMSLNNETRKNMKELFDRYSDVDGGFNRTSIALKNIYGSSPTSRSQAKRLCAGLEEFSEVELDFEGLDWMGQGFAHQLFIVFANNNPNVKLVIKGMSDDVKKMYNHVMNTK</sequence>
<dbReference type="EMBL" id="FUXZ01000004">
    <property type="protein sequence ID" value="SKA63308.1"/>
    <property type="molecule type" value="Genomic_DNA"/>
</dbReference>
<dbReference type="SUPFAM" id="SSF46785">
    <property type="entry name" value="Winged helix' DNA-binding domain"/>
    <property type="match status" value="1"/>
</dbReference>
<dbReference type="Proteomes" id="UP000190814">
    <property type="component" value="Unassembled WGS sequence"/>
</dbReference>
<dbReference type="Pfam" id="PF14213">
    <property type="entry name" value="DUF4325"/>
    <property type="match status" value="1"/>
</dbReference>
<proteinExistence type="predicted"/>
<dbReference type="InterPro" id="IPR036388">
    <property type="entry name" value="WH-like_DNA-bd_sf"/>
</dbReference>
<dbReference type="OrthoDB" id="1778336at2"/>
<reference evidence="2 3" key="1">
    <citation type="submission" date="2017-02" db="EMBL/GenBank/DDBJ databases">
        <authorList>
            <person name="Peterson S.W."/>
        </authorList>
    </citation>
    <scope>NUCLEOTIDE SEQUENCE [LARGE SCALE GENOMIC DNA]</scope>
    <source>
        <strain evidence="2 3">ATCC 35992</strain>
    </source>
</reference>
<evidence type="ECO:0000259" key="1">
    <source>
        <dbReference type="Pfam" id="PF14213"/>
    </source>
</evidence>
<evidence type="ECO:0000313" key="3">
    <source>
        <dbReference type="Proteomes" id="UP000190814"/>
    </source>
</evidence>
<name>A0A1T4VEJ5_9FIRM</name>
<gene>
    <name evidence="2" type="ORF">SAMN02745111_00798</name>
</gene>
<protein>
    <recommendedName>
        <fullName evidence="1">DUF4325 domain-containing protein</fullName>
    </recommendedName>
</protein>
<dbReference type="Gene3D" id="1.10.10.10">
    <property type="entry name" value="Winged helix-like DNA-binding domain superfamily/Winged helix DNA-binding domain"/>
    <property type="match status" value="1"/>
</dbReference>
<keyword evidence="3" id="KW-1185">Reference proteome</keyword>
<dbReference type="InterPro" id="IPR025474">
    <property type="entry name" value="DUF4325"/>
</dbReference>